<keyword evidence="4" id="KW-1185">Reference proteome</keyword>
<dbReference type="AlphaFoldDB" id="A0A3B7MDQ4"/>
<dbReference type="KEGG" id="tsq:D3A95_02590"/>
<reference evidence="4" key="1">
    <citation type="submission" date="2018-09" db="EMBL/GenBank/DDBJ databases">
        <title>Complete genome sequence of thermophilic cyanobacteria strain Thermosynechococcus elongatus PKUAC-SCTE542.</title>
        <authorList>
            <person name="Liang Y."/>
            <person name="Tang J."/>
            <person name="Daroch M."/>
        </authorList>
    </citation>
    <scope>NUCLEOTIDE SEQUENCE [LARGE SCALE GENOMIC DNA]</scope>
    <source>
        <strain evidence="4">E542</strain>
    </source>
</reference>
<proteinExistence type="predicted"/>
<evidence type="ECO:0000313" key="4">
    <source>
        <dbReference type="Proteomes" id="UP000261812"/>
    </source>
</evidence>
<feature type="signal peptide" evidence="1">
    <location>
        <begin position="1"/>
        <end position="24"/>
    </location>
</feature>
<dbReference type="InterPro" id="IPR021796">
    <property type="entry name" value="Tll0287-like_dom"/>
</dbReference>
<name>A0A3B7MDQ4_9CYAN</name>
<accession>A0A3B7MDQ4</accession>
<dbReference type="Proteomes" id="UP000261812">
    <property type="component" value="Chromosome"/>
</dbReference>
<evidence type="ECO:0000313" key="3">
    <source>
        <dbReference type="EMBL" id="AXY67434.1"/>
    </source>
</evidence>
<gene>
    <name evidence="3" type="ORF">D3A95_02590</name>
</gene>
<evidence type="ECO:0000259" key="2">
    <source>
        <dbReference type="Pfam" id="PF11845"/>
    </source>
</evidence>
<feature type="domain" description="Tll0287-like" evidence="2">
    <location>
        <begin position="29"/>
        <end position="181"/>
    </location>
</feature>
<dbReference type="Pfam" id="PF11845">
    <property type="entry name" value="Tll0287-like"/>
    <property type="match status" value="1"/>
</dbReference>
<protein>
    <submittedName>
        <fullName evidence="3">DUF3365 domain-containing protein</fullName>
    </submittedName>
</protein>
<dbReference type="EMBL" id="CP032152">
    <property type="protein sequence ID" value="AXY67434.1"/>
    <property type="molecule type" value="Genomic_DNA"/>
</dbReference>
<evidence type="ECO:0000256" key="1">
    <source>
        <dbReference type="SAM" id="SignalP"/>
    </source>
</evidence>
<organism evidence="3 4">
    <name type="scientific">Thermosynechococcus sichuanensis E542</name>
    <dbReference type="NCBI Taxonomy" id="2016101"/>
    <lineage>
        <taxon>Bacteria</taxon>
        <taxon>Bacillati</taxon>
        <taxon>Cyanobacteriota</taxon>
        <taxon>Cyanophyceae</taxon>
        <taxon>Acaryochloridales</taxon>
        <taxon>Thermosynechococcaceae</taxon>
        <taxon>Thermosynechococcus</taxon>
        <taxon>Thermosynechococcus sichuanensis</taxon>
    </lineage>
</organism>
<keyword evidence="1" id="KW-0732">Signal</keyword>
<dbReference type="RefSeq" id="WP_181496102.1">
    <property type="nucleotide sequence ID" value="NZ_CP032152.1"/>
</dbReference>
<sequence>MVRIFLMGLLLVFLWLQSSPAALASVNPDELGKAVTAIEQLDQMRIGLASTLEGSTTEPTLDTFKAVCAPVGKKAKEMAAANGWQVRQVAFKYRNPNHAPRTALEVQALNRFDNNRQLQAFWQTDAEGVHYFRRIDVQASCLACHGAKNQRPAFIQEKYPSDRAYGFRVGDLRGMYAVTIPQIQQALQTSP</sequence>
<feature type="chain" id="PRO_5017545434" evidence="1">
    <location>
        <begin position="25"/>
        <end position="191"/>
    </location>
</feature>